<dbReference type="AlphaFoldDB" id="A0A316VQ64"/>
<keyword evidence="4" id="KW-1185">Reference proteome</keyword>
<feature type="region of interest" description="Disordered" evidence="2">
    <location>
        <begin position="27"/>
        <end position="65"/>
    </location>
</feature>
<reference evidence="3 4" key="1">
    <citation type="journal article" date="2018" name="Mol. Biol. Evol.">
        <title>Broad Genomic Sampling Reveals a Smut Pathogenic Ancestry of the Fungal Clade Ustilaginomycotina.</title>
        <authorList>
            <person name="Kijpornyongpan T."/>
            <person name="Mondo S.J."/>
            <person name="Barry K."/>
            <person name="Sandor L."/>
            <person name="Lee J."/>
            <person name="Lipzen A."/>
            <person name="Pangilinan J."/>
            <person name="LaButti K."/>
            <person name="Hainaut M."/>
            <person name="Henrissat B."/>
            <person name="Grigoriev I.V."/>
            <person name="Spatafora J.W."/>
            <person name="Aime M.C."/>
        </authorList>
    </citation>
    <scope>NUCLEOTIDE SEQUENCE [LARGE SCALE GENOMIC DNA]</scope>
    <source>
        <strain evidence="3 4">MCA 4658</strain>
    </source>
</reference>
<dbReference type="RefSeq" id="XP_025366368.1">
    <property type="nucleotide sequence ID" value="XM_025517227.1"/>
</dbReference>
<name>A0A316VQ64_9BASI</name>
<feature type="compositionally biased region" description="Basic and acidic residues" evidence="2">
    <location>
        <begin position="290"/>
        <end position="317"/>
    </location>
</feature>
<accession>A0A316VQ64</accession>
<dbReference type="OrthoDB" id="10540299at2759"/>
<feature type="compositionally biased region" description="Polar residues" evidence="2">
    <location>
        <begin position="39"/>
        <end position="52"/>
    </location>
</feature>
<feature type="region of interest" description="Disordered" evidence="2">
    <location>
        <begin position="232"/>
        <end position="266"/>
    </location>
</feature>
<dbReference type="GeneID" id="37039097"/>
<dbReference type="EMBL" id="KZ819485">
    <property type="protein sequence ID" value="PWN39208.1"/>
    <property type="molecule type" value="Genomic_DNA"/>
</dbReference>
<sequence>MTCKHDTQVLPPHPRYALPQIASAYKRSKQQHATHRHSQQTSGAQLVPSWQTAPPPCRSAAAAADTNPLASEVERVVSEKLAPYQAAFENVQQLASAMDVTNADILDLPPAPVDKEHLLVKMHRAQYESICNTLQGMQSMSEATERLEERVQLLKDVLNKANSKRKADGDAPEGKRACVEDSFQELVFTGLGTFKRRLQDNSRPSSQRTLQGLKMAISTPSPLLKPASKLHALAPSSSQEDMPPPRVPARSVHSHKGSGDVGSGDVGSFAYGPKSWERQVAISSPALSVTKDEVDPKRVADQESSVTKDEVGSKRMADPASSVTKGEVSWKPTPTTRRSSS</sequence>
<evidence type="ECO:0000313" key="4">
    <source>
        <dbReference type="Proteomes" id="UP000245783"/>
    </source>
</evidence>
<proteinExistence type="predicted"/>
<feature type="coiled-coil region" evidence="1">
    <location>
        <begin position="137"/>
        <end position="164"/>
    </location>
</feature>
<keyword evidence="1" id="KW-0175">Coiled coil</keyword>
<gene>
    <name evidence="3" type="ORF">IE81DRAFT_369265</name>
</gene>
<dbReference type="InParanoid" id="A0A316VQ64"/>
<dbReference type="Proteomes" id="UP000245783">
    <property type="component" value="Unassembled WGS sequence"/>
</dbReference>
<feature type="compositionally biased region" description="Polar residues" evidence="2">
    <location>
        <begin position="332"/>
        <end position="341"/>
    </location>
</feature>
<evidence type="ECO:0000256" key="2">
    <source>
        <dbReference type="SAM" id="MobiDB-lite"/>
    </source>
</evidence>
<evidence type="ECO:0000313" key="3">
    <source>
        <dbReference type="EMBL" id="PWN39208.1"/>
    </source>
</evidence>
<organism evidence="3 4">
    <name type="scientific">Ceraceosorus guamensis</name>
    <dbReference type="NCBI Taxonomy" id="1522189"/>
    <lineage>
        <taxon>Eukaryota</taxon>
        <taxon>Fungi</taxon>
        <taxon>Dikarya</taxon>
        <taxon>Basidiomycota</taxon>
        <taxon>Ustilaginomycotina</taxon>
        <taxon>Exobasidiomycetes</taxon>
        <taxon>Ceraceosorales</taxon>
        <taxon>Ceraceosoraceae</taxon>
        <taxon>Ceraceosorus</taxon>
    </lineage>
</organism>
<protein>
    <submittedName>
        <fullName evidence="3">Uncharacterized protein</fullName>
    </submittedName>
</protein>
<evidence type="ECO:0000256" key="1">
    <source>
        <dbReference type="SAM" id="Coils"/>
    </source>
</evidence>
<feature type="compositionally biased region" description="Basic residues" evidence="2">
    <location>
        <begin position="27"/>
        <end position="38"/>
    </location>
</feature>
<feature type="region of interest" description="Disordered" evidence="2">
    <location>
        <begin position="283"/>
        <end position="341"/>
    </location>
</feature>